<evidence type="ECO:0000256" key="1">
    <source>
        <dbReference type="ARBA" id="ARBA00022443"/>
    </source>
</evidence>
<proteinExistence type="predicted"/>
<dbReference type="PANTHER" id="PTHR14234">
    <property type="entry name" value="RIM BINDING PROTEIN-RELATED"/>
    <property type="match status" value="1"/>
</dbReference>
<evidence type="ECO:0000256" key="3">
    <source>
        <dbReference type="SAM" id="MobiDB-lite"/>
    </source>
</evidence>
<protein>
    <recommendedName>
        <fullName evidence="4">SH3 domain-containing protein</fullName>
    </recommendedName>
</protein>
<feature type="region of interest" description="Disordered" evidence="3">
    <location>
        <begin position="303"/>
        <end position="383"/>
    </location>
</feature>
<dbReference type="InterPro" id="IPR001452">
    <property type="entry name" value="SH3_domain"/>
</dbReference>
<organism evidence="5 6">
    <name type="scientific">Callorhinchus milii</name>
    <name type="common">Ghost shark</name>
    <dbReference type="NCBI Taxonomy" id="7868"/>
    <lineage>
        <taxon>Eukaryota</taxon>
        <taxon>Metazoa</taxon>
        <taxon>Chordata</taxon>
        <taxon>Craniata</taxon>
        <taxon>Vertebrata</taxon>
        <taxon>Chondrichthyes</taxon>
        <taxon>Holocephali</taxon>
        <taxon>Chimaeriformes</taxon>
        <taxon>Callorhinchidae</taxon>
        <taxon>Callorhinchus</taxon>
    </lineage>
</organism>
<dbReference type="Pfam" id="PF07653">
    <property type="entry name" value="SH3_2"/>
    <property type="match status" value="2"/>
</dbReference>
<dbReference type="Ensembl" id="ENSCMIT00000045299.1">
    <property type="protein sequence ID" value="ENSCMIP00000044660.1"/>
    <property type="gene ID" value="ENSCMIG00000018468.1"/>
</dbReference>
<dbReference type="GeneTree" id="ENSGT00950000183203"/>
<dbReference type="CDD" id="cd12013">
    <property type="entry name" value="SH3_RIM-BP_3"/>
    <property type="match status" value="1"/>
</dbReference>
<sequence length="383" mass="42631">MLPDLLGVPNHFWFYFRSAVFCFLPQNSCSVPEREGLPKEWKHPSITINVLTYCPPCRTEIVEERWFLQPQTFAPHDPSVAQTLPFPTPQLTPTLNPLQTPTLLCWGKGAGNGKRDIQCCCLLQVLGDKDADGFYHGEASGRAGLVPCNMVSEIQVDDEGIMEQLLQRGYLAPSTSMHRLVQSAAWEDVKYRERRSLGSGAQPGPPRRMMAMFDYNPRESSPNVDIEAELTFSAGDIITVYGDMDEDGFYNGNLNGQHGLVPSNFLEVHPENEPKTSPTLHPVANRERPRIWADAQLAGLSEHAVSTSAYSPDPALSPDSQRHGSVDSGVDGDQHDWADDGERHNGNKKKRGFFSKGKKLFKRLGSSKREQPPLGVRGQYNTK</sequence>
<feature type="domain" description="SH3" evidence="4">
    <location>
        <begin position="204"/>
        <end position="271"/>
    </location>
</feature>
<evidence type="ECO:0000313" key="6">
    <source>
        <dbReference type="Proteomes" id="UP000314986"/>
    </source>
</evidence>
<dbReference type="PANTHER" id="PTHR14234:SF19">
    <property type="entry name" value="RIM-BINDING PROTEIN, ISOFORM F"/>
    <property type="match status" value="1"/>
</dbReference>
<dbReference type="STRING" id="7868.ENSCMIP00000044660"/>
<reference evidence="5" key="5">
    <citation type="submission" date="2025-09" db="UniProtKB">
        <authorList>
            <consortium name="Ensembl"/>
        </authorList>
    </citation>
    <scope>IDENTIFICATION</scope>
</reference>
<evidence type="ECO:0000256" key="2">
    <source>
        <dbReference type="PROSITE-ProRule" id="PRU00192"/>
    </source>
</evidence>
<accession>A0A4W3KEL7</accession>
<dbReference type="GO" id="GO:0045202">
    <property type="term" value="C:synapse"/>
    <property type="evidence" value="ECO:0007669"/>
    <property type="project" value="GOC"/>
</dbReference>
<dbReference type="OMA" id="ERPRIWA"/>
<dbReference type="InterPro" id="IPR040325">
    <property type="entry name" value="RIMBP1/2/3"/>
</dbReference>
<feature type="compositionally biased region" description="Basic residues" evidence="3">
    <location>
        <begin position="346"/>
        <end position="366"/>
    </location>
</feature>
<feature type="compositionally biased region" description="Basic and acidic residues" evidence="3">
    <location>
        <begin position="332"/>
        <end position="345"/>
    </location>
</feature>
<dbReference type="InterPro" id="IPR035755">
    <property type="entry name" value="RIM-BP_SH3_3"/>
</dbReference>
<keyword evidence="1 2" id="KW-0728">SH3 domain</keyword>
<dbReference type="Gene3D" id="2.30.30.40">
    <property type="entry name" value="SH3 Domains"/>
    <property type="match status" value="2"/>
</dbReference>
<dbReference type="SMART" id="SM00326">
    <property type="entry name" value="SH3"/>
    <property type="match status" value="1"/>
</dbReference>
<keyword evidence="6" id="KW-1185">Reference proteome</keyword>
<dbReference type="PROSITE" id="PS50002">
    <property type="entry name" value="SH3"/>
    <property type="match status" value="1"/>
</dbReference>
<dbReference type="InParanoid" id="A0A4W3KEL7"/>
<reference evidence="6" key="2">
    <citation type="journal article" date="2007" name="PLoS Biol.">
        <title>Survey sequencing and comparative analysis of the elephant shark (Callorhinchus milii) genome.</title>
        <authorList>
            <person name="Venkatesh B."/>
            <person name="Kirkness E.F."/>
            <person name="Loh Y.H."/>
            <person name="Halpern A.L."/>
            <person name="Lee A.P."/>
            <person name="Johnson J."/>
            <person name="Dandona N."/>
            <person name="Viswanathan L.D."/>
            <person name="Tay A."/>
            <person name="Venter J.C."/>
            <person name="Strausberg R.L."/>
            <person name="Brenner S."/>
        </authorList>
    </citation>
    <scope>NUCLEOTIDE SEQUENCE [LARGE SCALE GENOMIC DNA]</scope>
</reference>
<dbReference type="FunFam" id="2.30.30.40:FF:000016">
    <property type="entry name" value="RIMS-binding protein 2 isoform X2"/>
    <property type="match status" value="1"/>
</dbReference>
<evidence type="ECO:0000259" key="4">
    <source>
        <dbReference type="PROSITE" id="PS50002"/>
    </source>
</evidence>
<reference evidence="6" key="3">
    <citation type="journal article" date="2014" name="Nature">
        <title>Elephant shark genome provides unique insights into gnathostome evolution.</title>
        <authorList>
            <consortium name="International Elephant Shark Genome Sequencing Consortium"/>
            <person name="Venkatesh B."/>
            <person name="Lee A.P."/>
            <person name="Ravi V."/>
            <person name="Maurya A.K."/>
            <person name="Lian M.M."/>
            <person name="Swann J.B."/>
            <person name="Ohta Y."/>
            <person name="Flajnik M.F."/>
            <person name="Sutoh Y."/>
            <person name="Kasahara M."/>
            <person name="Hoon S."/>
            <person name="Gangu V."/>
            <person name="Roy S.W."/>
            <person name="Irimia M."/>
            <person name="Korzh V."/>
            <person name="Kondrychyn I."/>
            <person name="Lim Z.W."/>
            <person name="Tay B.H."/>
            <person name="Tohari S."/>
            <person name="Kong K.W."/>
            <person name="Ho S."/>
            <person name="Lorente-Galdos B."/>
            <person name="Quilez J."/>
            <person name="Marques-Bonet T."/>
            <person name="Raney B.J."/>
            <person name="Ingham P.W."/>
            <person name="Tay A."/>
            <person name="Hillier L.W."/>
            <person name="Minx P."/>
            <person name="Boehm T."/>
            <person name="Wilson R.K."/>
            <person name="Brenner S."/>
            <person name="Warren W.C."/>
        </authorList>
    </citation>
    <scope>NUCLEOTIDE SEQUENCE [LARGE SCALE GENOMIC DNA]</scope>
</reference>
<evidence type="ECO:0000313" key="5">
    <source>
        <dbReference type="Ensembl" id="ENSCMIP00000044660.1"/>
    </source>
</evidence>
<name>A0A4W3KEL7_CALMI</name>
<dbReference type="InterPro" id="IPR036028">
    <property type="entry name" value="SH3-like_dom_sf"/>
</dbReference>
<reference evidence="6" key="1">
    <citation type="journal article" date="2006" name="Science">
        <title>Ancient noncoding elements conserved in the human genome.</title>
        <authorList>
            <person name="Venkatesh B."/>
            <person name="Kirkness E.F."/>
            <person name="Loh Y.H."/>
            <person name="Halpern A.L."/>
            <person name="Lee A.P."/>
            <person name="Johnson J."/>
            <person name="Dandona N."/>
            <person name="Viswanathan L.D."/>
            <person name="Tay A."/>
            <person name="Venter J.C."/>
            <person name="Strausberg R.L."/>
            <person name="Brenner S."/>
        </authorList>
    </citation>
    <scope>NUCLEOTIDE SEQUENCE [LARGE SCALE GENOMIC DNA]</scope>
</reference>
<dbReference type="SUPFAM" id="SSF50044">
    <property type="entry name" value="SH3-domain"/>
    <property type="match status" value="2"/>
</dbReference>
<reference evidence="5" key="4">
    <citation type="submission" date="2025-08" db="UniProtKB">
        <authorList>
            <consortium name="Ensembl"/>
        </authorList>
    </citation>
    <scope>IDENTIFICATION</scope>
</reference>
<dbReference type="AlphaFoldDB" id="A0A4W3KEL7"/>
<dbReference type="Proteomes" id="UP000314986">
    <property type="component" value="Unassembled WGS sequence"/>
</dbReference>
<dbReference type="GO" id="GO:0007274">
    <property type="term" value="P:neuromuscular synaptic transmission"/>
    <property type="evidence" value="ECO:0007669"/>
    <property type="project" value="TreeGrafter"/>
</dbReference>